<dbReference type="InterPro" id="IPR001099">
    <property type="entry name" value="Chalcone/stilbene_synt_N"/>
</dbReference>
<evidence type="ECO:0000313" key="6">
    <source>
        <dbReference type="EMBL" id="KAG0519764.1"/>
    </source>
</evidence>
<protein>
    <recommendedName>
        <fullName evidence="8">Chalcone synthase</fullName>
    </recommendedName>
</protein>
<feature type="domain" description="Chalcone/stilbene synthase C-terminal" evidence="5">
    <location>
        <begin position="245"/>
        <end position="376"/>
    </location>
</feature>
<dbReference type="InterPro" id="IPR011141">
    <property type="entry name" value="Polyketide_synthase_type-III"/>
</dbReference>
<evidence type="ECO:0000259" key="4">
    <source>
        <dbReference type="Pfam" id="PF00195"/>
    </source>
</evidence>
<dbReference type="PIRSF" id="PIRSF000451">
    <property type="entry name" value="PKS_III"/>
    <property type="match status" value="1"/>
</dbReference>
<keyword evidence="3" id="KW-0012">Acyltransferase</keyword>
<evidence type="ECO:0000259" key="5">
    <source>
        <dbReference type="Pfam" id="PF02797"/>
    </source>
</evidence>
<organism evidence="6 7">
    <name type="scientific">Sorghum bicolor</name>
    <name type="common">Sorghum</name>
    <name type="synonym">Sorghum vulgare</name>
    <dbReference type="NCBI Taxonomy" id="4558"/>
    <lineage>
        <taxon>Eukaryota</taxon>
        <taxon>Viridiplantae</taxon>
        <taxon>Streptophyta</taxon>
        <taxon>Embryophyta</taxon>
        <taxon>Tracheophyta</taxon>
        <taxon>Spermatophyta</taxon>
        <taxon>Magnoliopsida</taxon>
        <taxon>Liliopsida</taxon>
        <taxon>Poales</taxon>
        <taxon>Poaceae</taxon>
        <taxon>PACMAD clade</taxon>
        <taxon>Panicoideae</taxon>
        <taxon>Andropogonodae</taxon>
        <taxon>Andropogoneae</taxon>
        <taxon>Sorghinae</taxon>
        <taxon>Sorghum</taxon>
    </lineage>
</organism>
<accession>A0A921QCI5</accession>
<evidence type="ECO:0000256" key="2">
    <source>
        <dbReference type="PIRSR" id="PIRSR000451-1"/>
    </source>
</evidence>
<dbReference type="GO" id="GO:0016747">
    <property type="term" value="F:acyltransferase activity, transferring groups other than amino-acyl groups"/>
    <property type="evidence" value="ECO:0007669"/>
    <property type="project" value="InterPro"/>
</dbReference>
<dbReference type="CDD" id="cd00831">
    <property type="entry name" value="CHS_like"/>
    <property type="match status" value="1"/>
</dbReference>
<dbReference type="FunFam" id="3.40.47.10:FF:000025">
    <property type="entry name" value="Chalcone synthase 2"/>
    <property type="match status" value="1"/>
</dbReference>
<reference evidence="6" key="2">
    <citation type="submission" date="2020-10" db="EMBL/GenBank/DDBJ databases">
        <authorList>
            <person name="Cooper E.A."/>
            <person name="Brenton Z.W."/>
            <person name="Flinn B.S."/>
            <person name="Jenkins J."/>
            <person name="Shu S."/>
            <person name="Flowers D."/>
            <person name="Luo F."/>
            <person name="Wang Y."/>
            <person name="Xia P."/>
            <person name="Barry K."/>
            <person name="Daum C."/>
            <person name="Lipzen A."/>
            <person name="Yoshinaga Y."/>
            <person name="Schmutz J."/>
            <person name="Saski C."/>
            <person name="Vermerris W."/>
            <person name="Kresovich S."/>
        </authorList>
    </citation>
    <scope>NUCLEOTIDE SEQUENCE</scope>
</reference>
<dbReference type="PANTHER" id="PTHR11877">
    <property type="entry name" value="HYDROXYMETHYLGLUTARYL-COA SYNTHASE"/>
    <property type="match status" value="1"/>
</dbReference>
<evidence type="ECO:0000256" key="1">
    <source>
        <dbReference type="ARBA" id="ARBA00005531"/>
    </source>
</evidence>
<comment type="caution">
    <text evidence="6">The sequence shown here is derived from an EMBL/GenBank/DDBJ whole genome shotgun (WGS) entry which is preliminary data.</text>
</comment>
<dbReference type="Pfam" id="PF00195">
    <property type="entry name" value="Chal_sti_synt_N"/>
    <property type="match status" value="1"/>
</dbReference>
<feature type="active site" description="Acyl-thioester intermediate" evidence="2">
    <location>
        <position position="176"/>
    </location>
</feature>
<proteinExistence type="inferred from homology"/>
<reference evidence="6" key="1">
    <citation type="journal article" date="2019" name="BMC Genomics">
        <title>A new reference genome for Sorghum bicolor reveals high levels of sequence similarity between sweet and grain genotypes: implications for the genetics of sugar metabolism.</title>
        <authorList>
            <person name="Cooper E.A."/>
            <person name="Brenton Z.W."/>
            <person name="Flinn B.S."/>
            <person name="Jenkins J."/>
            <person name="Shu S."/>
            <person name="Flowers D."/>
            <person name="Luo F."/>
            <person name="Wang Y."/>
            <person name="Xia P."/>
            <person name="Barry K."/>
            <person name="Daum C."/>
            <person name="Lipzen A."/>
            <person name="Yoshinaga Y."/>
            <person name="Schmutz J."/>
            <person name="Saski C."/>
            <person name="Vermerris W."/>
            <person name="Kresovich S."/>
        </authorList>
    </citation>
    <scope>NUCLEOTIDE SEQUENCE</scope>
</reference>
<dbReference type="OMA" id="AGARECC"/>
<name>A0A921QCI5_SORBI</name>
<dbReference type="InterPro" id="IPR016039">
    <property type="entry name" value="Thiolase-like"/>
</dbReference>
<feature type="domain" description="Chalcone/stilbene synthase N-terminal" evidence="4">
    <location>
        <begin position="15"/>
        <end position="239"/>
    </location>
</feature>
<dbReference type="EMBL" id="CM027687">
    <property type="protein sequence ID" value="KAG0519764.1"/>
    <property type="molecule type" value="Genomic_DNA"/>
</dbReference>
<dbReference type="Gramene" id="EES15556">
    <property type="protein sequence ID" value="EES15556"/>
    <property type="gene ID" value="SORBI_3008G013500"/>
</dbReference>
<dbReference type="Gene3D" id="3.40.47.10">
    <property type="match status" value="2"/>
</dbReference>
<evidence type="ECO:0000256" key="3">
    <source>
        <dbReference type="RuleBase" id="RU003633"/>
    </source>
</evidence>
<evidence type="ECO:0008006" key="8">
    <source>
        <dbReference type="Google" id="ProtNLM"/>
    </source>
</evidence>
<sequence length="381" mass="41050">MMLGNQMVSPAVAFSKVRQTQRADGLASVLSIGTAVPPNCVLQEEYADYYFHVTQTLHHRIGLKEKLHKLCQNTGIKKRYFYHTEEMIQGHPEFLNRASPSLDARMDILATAVPELASAAAAKAIAEWGRPAAEITHLIVSTYSSGGHMPGADFRLATLLGLPSSVQRTMLYMYGCTGTSAALRAAKDIAENNGGARVLVACADLTLMLFRAPDEARNETLKMQSMFSDGAGAVVVGAEAQPKFELVSASQAMAPAGELDGGVGQLRENGLLFHPSRNIPAVIHENLERWVSDAVAPLGISPSDWNELFFAVQPGGRAMLDSLAASRRVLAEYGNMSGPSLVFVLQELQRSKTDREIGVMLGLGPGLDVEAMVLRATGKHY</sequence>
<keyword evidence="3" id="KW-0808">Transferase</keyword>
<dbReference type="InterPro" id="IPR012328">
    <property type="entry name" value="Chalcone/stilbene_synt_C"/>
</dbReference>
<evidence type="ECO:0000313" key="7">
    <source>
        <dbReference type="Proteomes" id="UP000807115"/>
    </source>
</evidence>
<comment type="similarity">
    <text evidence="1 3">Belongs to the thiolase-like superfamily. Chalcone/stilbene synthases family.</text>
</comment>
<gene>
    <name evidence="6" type="ORF">BDA96_08G014800</name>
</gene>
<dbReference type="SUPFAM" id="SSF53901">
    <property type="entry name" value="Thiolase-like"/>
    <property type="match status" value="2"/>
</dbReference>
<dbReference type="Proteomes" id="UP000807115">
    <property type="component" value="Chromosome 8"/>
</dbReference>
<dbReference type="AlphaFoldDB" id="A0A921QCI5"/>
<dbReference type="PANTHER" id="PTHR11877:SF29">
    <property type="entry name" value="TYPE III POLYKETIDE SYNTHASE B"/>
    <property type="match status" value="1"/>
</dbReference>
<dbReference type="Pfam" id="PF02797">
    <property type="entry name" value="Chal_sti_synt_C"/>
    <property type="match status" value="1"/>
</dbReference>